<dbReference type="Proteomes" id="UP001199319">
    <property type="component" value="Unassembled WGS sequence"/>
</dbReference>
<proteinExistence type="predicted"/>
<evidence type="ECO:0000313" key="1">
    <source>
        <dbReference type="EMBL" id="MCC2130724.1"/>
    </source>
</evidence>
<evidence type="ECO:0000313" key="2">
    <source>
        <dbReference type="Proteomes" id="UP001199319"/>
    </source>
</evidence>
<keyword evidence="2" id="KW-1185">Reference proteome</keyword>
<gene>
    <name evidence="1" type="ORF">LKD37_14600</name>
</gene>
<reference evidence="1" key="1">
    <citation type="submission" date="2021-10" db="EMBL/GenBank/DDBJ databases">
        <title>Anaerobic single-cell dispensing facilitates the cultivation of human gut bacteria.</title>
        <authorList>
            <person name="Afrizal A."/>
        </authorList>
    </citation>
    <scope>NUCLEOTIDE SEQUENCE</scope>
    <source>
        <strain evidence="1">CLA-AA-H272</strain>
    </source>
</reference>
<comment type="caution">
    <text evidence="1">The sequence shown here is derived from an EMBL/GenBank/DDBJ whole genome shotgun (WGS) entry which is preliminary data.</text>
</comment>
<name>A0AAE3AG19_9FIRM</name>
<dbReference type="RefSeq" id="WP_302929874.1">
    <property type="nucleotide sequence ID" value="NZ_JAJEPW010000065.1"/>
</dbReference>
<accession>A0AAE3AG19</accession>
<protein>
    <submittedName>
        <fullName evidence="1">Uncharacterized protein</fullName>
    </submittedName>
</protein>
<dbReference type="EMBL" id="JAJEPW010000065">
    <property type="protein sequence ID" value="MCC2130724.1"/>
    <property type="molecule type" value="Genomic_DNA"/>
</dbReference>
<dbReference type="AlphaFoldDB" id="A0AAE3AG19"/>
<sequence>MSQDIKLDSSKFDIPEDAKAGKVFDRLMHINTVITEEGLHEAYYERHDMYSERYGIMF</sequence>
<organism evidence="1 2">
    <name type="scientific">Brotocaccenecus cirricatena</name>
    <dbReference type="NCBI Taxonomy" id="3064195"/>
    <lineage>
        <taxon>Bacteria</taxon>
        <taxon>Bacillati</taxon>
        <taxon>Bacillota</taxon>
        <taxon>Clostridia</taxon>
        <taxon>Eubacteriales</taxon>
        <taxon>Oscillospiraceae</taxon>
        <taxon>Brotocaccenecus</taxon>
    </lineage>
</organism>